<proteinExistence type="predicted"/>
<dbReference type="Proteomes" id="UP001445076">
    <property type="component" value="Unassembled WGS sequence"/>
</dbReference>
<gene>
    <name evidence="2" type="ORF">OTU49_013759</name>
</gene>
<feature type="non-terminal residue" evidence="2">
    <location>
        <position position="1"/>
    </location>
</feature>
<keyword evidence="1" id="KW-0812">Transmembrane</keyword>
<sequence>RSVTVYSWMDVDVYQNNSTVINSRTSTKTRVFLLRPQERGLLDIPLSILLLAVTFSIFLVLLIIACLWKASFFKRHRPPAASGTKRTLSSVYYQDKTEEVEFDVKY</sequence>
<comment type="caution">
    <text evidence="2">The sequence shown here is derived from an EMBL/GenBank/DDBJ whole genome shotgun (WGS) entry which is preliminary data.</text>
</comment>
<evidence type="ECO:0000313" key="2">
    <source>
        <dbReference type="EMBL" id="KAK8719810.1"/>
    </source>
</evidence>
<keyword evidence="3" id="KW-1185">Reference proteome</keyword>
<protein>
    <submittedName>
        <fullName evidence="2">Uncharacterized protein</fullName>
    </submittedName>
</protein>
<keyword evidence="1" id="KW-0472">Membrane</keyword>
<feature type="transmembrane region" description="Helical" evidence="1">
    <location>
        <begin position="44"/>
        <end position="68"/>
    </location>
</feature>
<keyword evidence="1" id="KW-1133">Transmembrane helix</keyword>
<dbReference type="AlphaFoldDB" id="A0AAW0VT94"/>
<accession>A0AAW0VT94</accession>
<evidence type="ECO:0000313" key="3">
    <source>
        <dbReference type="Proteomes" id="UP001445076"/>
    </source>
</evidence>
<reference evidence="2 3" key="1">
    <citation type="journal article" date="2024" name="BMC Genomics">
        <title>Genome assembly of redclaw crayfish (Cherax quadricarinatus) provides insights into its immune adaptation and hypoxia tolerance.</title>
        <authorList>
            <person name="Liu Z."/>
            <person name="Zheng J."/>
            <person name="Li H."/>
            <person name="Fang K."/>
            <person name="Wang S."/>
            <person name="He J."/>
            <person name="Zhou D."/>
            <person name="Weng S."/>
            <person name="Chi M."/>
            <person name="Gu Z."/>
            <person name="He J."/>
            <person name="Li F."/>
            <person name="Wang M."/>
        </authorList>
    </citation>
    <scope>NUCLEOTIDE SEQUENCE [LARGE SCALE GENOMIC DNA]</scope>
    <source>
        <strain evidence="2">ZL_2023a</strain>
    </source>
</reference>
<evidence type="ECO:0000256" key="1">
    <source>
        <dbReference type="SAM" id="Phobius"/>
    </source>
</evidence>
<organism evidence="2 3">
    <name type="scientific">Cherax quadricarinatus</name>
    <name type="common">Australian red claw crayfish</name>
    <dbReference type="NCBI Taxonomy" id="27406"/>
    <lineage>
        <taxon>Eukaryota</taxon>
        <taxon>Metazoa</taxon>
        <taxon>Ecdysozoa</taxon>
        <taxon>Arthropoda</taxon>
        <taxon>Crustacea</taxon>
        <taxon>Multicrustacea</taxon>
        <taxon>Malacostraca</taxon>
        <taxon>Eumalacostraca</taxon>
        <taxon>Eucarida</taxon>
        <taxon>Decapoda</taxon>
        <taxon>Pleocyemata</taxon>
        <taxon>Astacidea</taxon>
        <taxon>Parastacoidea</taxon>
        <taxon>Parastacidae</taxon>
        <taxon>Cherax</taxon>
    </lineage>
</organism>
<dbReference type="EMBL" id="JARKIK010001292">
    <property type="protein sequence ID" value="KAK8719810.1"/>
    <property type="molecule type" value="Genomic_DNA"/>
</dbReference>
<name>A0AAW0VT94_CHEQU</name>
<dbReference type="Gene3D" id="1.20.5.930">
    <property type="entry name" value="Bicelle-embedded integrin alpha(iib) transmembrane segment"/>
    <property type="match status" value="1"/>
</dbReference>